<dbReference type="EMBL" id="JSAN01000030">
    <property type="protein sequence ID" value="KIC73408.1"/>
    <property type="molecule type" value="Genomic_DNA"/>
</dbReference>
<dbReference type="Gene3D" id="3.30.420.40">
    <property type="match status" value="1"/>
</dbReference>
<organism evidence="2 3">
    <name type="scientific">Candidatus Protochlamydia amoebophila</name>
    <dbReference type="NCBI Taxonomy" id="362787"/>
    <lineage>
        <taxon>Bacteria</taxon>
        <taxon>Pseudomonadati</taxon>
        <taxon>Chlamydiota</taxon>
        <taxon>Chlamydiia</taxon>
        <taxon>Parachlamydiales</taxon>
        <taxon>Parachlamydiaceae</taxon>
        <taxon>Candidatus Protochlamydia</taxon>
    </lineage>
</organism>
<accession>A0A0C1HFC3</accession>
<dbReference type="InterPro" id="IPR043129">
    <property type="entry name" value="ATPase_NBD"/>
</dbReference>
<name>A0A0C1HFC3_9BACT</name>
<dbReference type="SUPFAM" id="SSF53067">
    <property type="entry name" value="Actin-like ATPase domain"/>
    <property type="match status" value="1"/>
</dbReference>
<sequence length="227" mass="25569">MSRFLLIETSTERGVFGLSQDEKILFCEELPFGMTQSRFLMPRLAEFIQQNSLRSEDLTFIGIGTGPGSYTGIRVGMAVAQALSYSWKIPLVGVSSLDGFVPSKKNVPFAAIIDARIGGAYVRKGILTDQGIDYLCEPSIYSLAELGTFLKDVKILVTPFFPSLKLKLEKQYPDLMWTWEEKAPSLDALAHRMNLAYRNEAWRNKGHLELLYLKETEAEREKNKSSS</sequence>
<evidence type="ECO:0000259" key="1">
    <source>
        <dbReference type="Pfam" id="PF00814"/>
    </source>
</evidence>
<evidence type="ECO:0000313" key="2">
    <source>
        <dbReference type="EMBL" id="KIC73408.1"/>
    </source>
</evidence>
<dbReference type="InterPro" id="IPR000905">
    <property type="entry name" value="Gcp-like_dom"/>
</dbReference>
<reference evidence="2 3" key="1">
    <citation type="journal article" date="2014" name="Mol. Biol. Evol.">
        <title>Massive expansion of Ubiquitination-related gene families within the Chlamydiae.</title>
        <authorList>
            <person name="Domman D."/>
            <person name="Collingro A."/>
            <person name="Lagkouvardos I."/>
            <person name="Gehre L."/>
            <person name="Weinmaier T."/>
            <person name="Rattei T."/>
            <person name="Subtil A."/>
            <person name="Horn M."/>
        </authorList>
    </citation>
    <scope>NUCLEOTIDE SEQUENCE [LARGE SCALE GENOMIC DNA]</scope>
    <source>
        <strain evidence="2 3">EI2</strain>
    </source>
</reference>
<dbReference type="NCBIfam" id="TIGR03725">
    <property type="entry name" value="T6A_YeaZ"/>
    <property type="match status" value="1"/>
</dbReference>
<evidence type="ECO:0000313" key="3">
    <source>
        <dbReference type="Proteomes" id="UP000031465"/>
    </source>
</evidence>
<dbReference type="Proteomes" id="UP000031465">
    <property type="component" value="Unassembled WGS sequence"/>
</dbReference>
<dbReference type="Pfam" id="PF00814">
    <property type="entry name" value="TsaD"/>
    <property type="match status" value="1"/>
</dbReference>
<gene>
    <name evidence="2" type="primary">yeaZ</name>
    <name evidence="2" type="ORF">DB44_BG00970</name>
</gene>
<dbReference type="RefSeq" id="WP_039356836.1">
    <property type="nucleotide sequence ID" value="NZ_JSAN01000030.1"/>
</dbReference>
<dbReference type="GO" id="GO:0002949">
    <property type="term" value="P:tRNA threonylcarbamoyladenosine modification"/>
    <property type="evidence" value="ECO:0007669"/>
    <property type="project" value="InterPro"/>
</dbReference>
<comment type="caution">
    <text evidence="2">The sequence shown here is derived from an EMBL/GenBank/DDBJ whole genome shotgun (WGS) entry which is preliminary data.</text>
</comment>
<feature type="domain" description="Gcp-like" evidence="1">
    <location>
        <begin position="39"/>
        <end position="124"/>
    </location>
</feature>
<dbReference type="InterPro" id="IPR022496">
    <property type="entry name" value="T6A_TsaB"/>
</dbReference>
<protein>
    <submittedName>
        <fullName evidence="2">Uncharacterized protein YeaZ</fullName>
    </submittedName>
</protein>
<dbReference type="PATRIC" id="fig|362787.3.peg.513"/>
<dbReference type="AlphaFoldDB" id="A0A0C1HFC3"/>
<proteinExistence type="predicted"/>